<keyword evidence="1 3" id="KW-0597">Phosphoprotein</keyword>
<dbReference type="PANTHER" id="PTHR43214">
    <property type="entry name" value="TWO-COMPONENT RESPONSE REGULATOR"/>
    <property type="match status" value="1"/>
</dbReference>
<dbReference type="InterPro" id="IPR011006">
    <property type="entry name" value="CheY-like_superfamily"/>
</dbReference>
<dbReference type="SMART" id="SM00448">
    <property type="entry name" value="REC"/>
    <property type="match status" value="1"/>
</dbReference>
<proteinExistence type="predicted"/>
<evidence type="ECO:0000259" key="5">
    <source>
        <dbReference type="PROSITE" id="PS50110"/>
    </source>
</evidence>
<dbReference type="InterPro" id="IPR000792">
    <property type="entry name" value="Tscrpt_reg_LuxR_C"/>
</dbReference>
<dbReference type="Gene3D" id="3.40.50.2300">
    <property type="match status" value="1"/>
</dbReference>
<organism evidence="6 7">
    <name type="scientific">Flavobacterium arcticum</name>
    <dbReference type="NCBI Taxonomy" id="1784713"/>
    <lineage>
        <taxon>Bacteria</taxon>
        <taxon>Pseudomonadati</taxon>
        <taxon>Bacteroidota</taxon>
        <taxon>Flavobacteriia</taxon>
        <taxon>Flavobacteriales</taxon>
        <taxon>Flavobacteriaceae</taxon>
        <taxon>Flavobacterium</taxon>
    </lineage>
</organism>
<evidence type="ECO:0000256" key="2">
    <source>
        <dbReference type="ARBA" id="ARBA00023125"/>
    </source>
</evidence>
<protein>
    <submittedName>
        <fullName evidence="6">DNA-binding response regulator</fullName>
    </submittedName>
</protein>
<dbReference type="GO" id="GO:0003677">
    <property type="term" value="F:DNA binding"/>
    <property type="evidence" value="ECO:0007669"/>
    <property type="project" value="UniProtKB-KW"/>
</dbReference>
<dbReference type="KEGG" id="fat:DVK85_01215"/>
<evidence type="ECO:0000259" key="4">
    <source>
        <dbReference type="PROSITE" id="PS50043"/>
    </source>
</evidence>
<dbReference type="PRINTS" id="PR00038">
    <property type="entry name" value="HTHLUXR"/>
</dbReference>
<feature type="modified residue" description="4-aspartylphosphate" evidence="3">
    <location>
        <position position="58"/>
    </location>
</feature>
<dbReference type="InterPro" id="IPR039420">
    <property type="entry name" value="WalR-like"/>
</dbReference>
<evidence type="ECO:0000313" key="7">
    <source>
        <dbReference type="Proteomes" id="UP000253951"/>
    </source>
</evidence>
<dbReference type="GO" id="GO:0006355">
    <property type="term" value="P:regulation of DNA-templated transcription"/>
    <property type="evidence" value="ECO:0007669"/>
    <property type="project" value="InterPro"/>
</dbReference>
<dbReference type="PANTHER" id="PTHR43214:SF43">
    <property type="entry name" value="TWO-COMPONENT RESPONSE REGULATOR"/>
    <property type="match status" value="1"/>
</dbReference>
<dbReference type="EMBL" id="CP031188">
    <property type="protein sequence ID" value="AXG72922.1"/>
    <property type="molecule type" value="Genomic_DNA"/>
</dbReference>
<dbReference type="PROSITE" id="PS50110">
    <property type="entry name" value="RESPONSE_REGULATORY"/>
    <property type="match status" value="1"/>
</dbReference>
<dbReference type="InterPro" id="IPR001789">
    <property type="entry name" value="Sig_transdc_resp-reg_receiver"/>
</dbReference>
<reference evidence="6 7" key="1">
    <citation type="submission" date="2018-07" db="EMBL/GenBank/DDBJ databases">
        <title>Complete genome sequence of Flavobacterium arcticum type strain SM1502T.</title>
        <authorList>
            <person name="Li Y."/>
            <person name="Li D.-D."/>
        </authorList>
    </citation>
    <scope>NUCLEOTIDE SEQUENCE [LARGE SCALE GENOMIC DNA]</scope>
    <source>
        <strain evidence="6 7">SM1502</strain>
    </source>
</reference>
<dbReference type="InterPro" id="IPR016032">
    <property type="entry name" value="Sig_transdc_resp-reg_C-effctor"/>
</dbReference>
<dbReference type="SUPFAM" id="SSF52172">
    <property type="entry name" value="CheY-like"/>
    <property type="match status" value="1"/>
</dbReference>
<dbReference type="SUPFAM" id="SSF46894">
    <property type="entry name" value="C-terminal effector domain of the bipartite response regulators"/>
    <property type="match status" value="1"/>
</dbReference>
<dbReference type="InterPro" id="IPR058245">
    <property type="entry name" value="NreC/VraR/RcsB-like_REC"/>
</dbReference>
<dbReference type="Pfam" id="PF00196">
    <property type="entry name" value="GerE"/>
    <property type="match status" value="1"/>
</dbReference>
<dbReference type="AlphaFoldDB" id="A0A345H8L2"/>
<feature type="domain" description="Response regulatory" evidence="5">
    <location>
        <begin position="5"/>
        <end position="123"/>
    </location>
</feature>
<dbReference type="OrthoDB" id="9797341at2"/>
<dbReference type="Pfam" id="PF00072">
    <property type="entry name" value="Response_reg"/>
    <property type="match status" value="1"/>
</dbReference>
<name>A0A345H8L2_9FLAO</name>
<evidence type="ECO:0000256" key="3">
    <source>
        <dbReference type="PROSITE-ProRule" id="PRU00169"/>
    </source>
</evidence>
<dbReference type="PROSITE" id="PS50043">
    <property type="entry name" value="HTH_LUXR_2"/>
    <property type="match status" value="1"/>
</dbReference>
<dbReference type="RefSeq" id="WP_114676685.1">
    <property type="nucleotide sequence ID" value="NZ_CP031188.1"/>
</dbReference>
<accession>A0A345H8L2</accession>
<keyword evidence="7" id="KW-1185">Reference proteome</keyword>
<dbReference type="CDD" id="cd17535">
    <property type="entry name" value="REC_NarL-like"/>
    <property type="match status" value="1"/>
</dbReference>
<keyword evidence="2 6" id="KW-0238">DNA-binding</keyword>
<dbReference type="CDD" id="cd06170">
    <property type="entry name" value="LuxR_C_like"/>
    <property type="match status" value="1"/>
</dbReference>
<evidence type="ECO:0000313" key="6">
    <source>
        <dbReference type="EMBL" id="AXG72922.1"/>
    </source>
</evidence>
<feature type="domain" description="HTH luxR-type" evidence="4">
    <location>
        <begin position="149"/>
        <end position="214"/>
    </location>
</feature>
<dbReference type="Proteomes" id="UP000253951">
    <property type="component" value="Chromosome"/>
</dbReference>
<dbReference type="SMART" id="SM00421">
    <property type="entry name" value="HTH_LUXR"/>
    <property type="match status" value="1"/>
</dbReference>
<sequence length="224" mass="25018">MDKIILGITDDDALIVSLLQSFLQNTADIQVLFTANSGQELLDKLTEQDVRPQILLLDLKMEGMDGIAVTEHLKINYPDIKIIVISSHYQKSFMGFMVKTGVSAFLPKGISPVELVDIIRIVHKQGYHFKEDQLEVLRGQIAVKTPKPILSDDAALSEREIDVLRLICRQKTAKEIGDILFITQRTAEGHKNNLFVKTGAKNIAGLVIYAIQQGIMKVEELPLI</sequence>
<gene>
    <name evidence="6" type="ORF">DVK85_01215</name>
</gene>
<evidence type="ECO:0000256" key="1">
    <source>
        <dbReference type="ARBA" id="ARBA00022553"/>
    </source>
</evidence>
<dbReference type="GO" id="GO:0000160">
    <property type="term" value="P:phosphorelay signal transduction system"/>
    <property type="evidence" value="ECO:0007669"/>
    <property type="project" value="InterPro"/>
</dbReference>